<dbReference type="GO" id="GO:0005524">
    <property type="term" value="F:ATP binding"/>
    <property type="evidence" value="ECO:0007669"/>
    <property type="project" value="UniProtKB-KW"/>
</dbReference>
<dbReference type="PANTHER" id="PTHR42794:SF1">
    <property type="entry name" value="HEMIN IMPORT ATP-BINDING PROTEIN HMUV"/>
    <property type="match status" value="1"/>
</dbReference>
<evidence type="ECO:0000313" key="7">
    <source>
        <dbReference type="EMBL" id="PRD55807.1"/>
    </source>
</evidence>
<dbReference type="OrthoDB" id="9806726at2"/>
<comment type="function">
    <text evidence="5">Part of the ABC transporter complex HmuTUV involved in hemin import. Responsible for energy coupling to the transport system.</text>
</comment>
<dbReference type="InterPro" id="IPR003439">
    <property type="entry name" value="ABC_transporter-like_ATP-bd"/>
</dbReference>
<dbReference type="RefSeq" id="WP_105722015.1">
    <property type="nucleotide sequence ID" value="NZ_PVBS01000001.1"/>
</dbReference>
<dbReference type="Gene3D" id="3.40.50.300">
    <property type="entry name" value="P-loop containing nucleotide triphosphate hydrolases"/>
    <property type="match status" value="1"/>
</dbReference>
<dbReference type="CDD" id="cd03214">
    <property type="entry name" value="ABC_Iron-Siderophores_B12_Hemin"/>
    <property type="match status" value="1"/>
</dbReference>
<feature type="domain" description="ABC transporter" evidence="6">
    <location>
        <begin position="2"/>
        <end position="239"/>
    </location>
</feature>
<dbReference type="FunFam" id="3.40.50.300:FF:000134">
    <property type="entry name" value="Iron-enterobactin ABC transporter ATP-binding protein"/>
    <property type="match status" value="1"/>
</dbReference>
<keyword evidence="3 7" id="KW-0067">ATP-binding</keyword>
<dbReference type="Pfam" id="PF00005">
    <property type="entry name" value="ABC_tran"/>
    <property type="match status" value="1"/>
</dbReference>
<keyword evidence="4" id="KW-1278">Translocase</keyword>
<evidence type="ECO:0000256" key="4">
    <source>
        <dbReference type="ARBA" id="ARBA00022967"/>
    </source>
</evidence>
<dbReference type="InterPro" id="IPR027417">
    <property type="entry name" value="P-loop_NTPase"/>
</dbReference>
<organism evidence="7 8">
    <name type="scientific">Sphingobacterium gobiense</name>
    <dbReference type="NCBI Taxonomy" id="1382456"/>
    <lineage>
        <taxon>Bacteria</taxon>
        <taxon>Pseudomonadati</taxon>
        <taxon>Bacteroidota</taxon>
        <taxon>Sphingobacteriia</taxon>
        <taxon>Sphingobacteriales</taxon>
        <taxon>Sphingobacteriaceae</taxon>
        <taxon>Sphingobacterium</taxon>
    </lineage>
</organism>
<dbReference type="AlphaFoldDB" id="A0A2S9JR88"/>
<proteinExistence type="predicted"/>
<evidence type="ECO:0000256" key="5">
    <source>
        <dbReference type="ARBA" id="ARBA00037066"/>
    </source>
</evidence>
<name>A0A2S9JR88_9SPHI</name>
<dbReference type="InterPro" id="IPR017871">
    <property type="entry name" value="ABC_transporter-like_CS"/>
</dbReference>
<sequence>MLRVEKLNYEVKGRKLLKDISLQVRKGEIVVLLGSNGAGKSTLMRLLSGDRRPNSGIISLNGQSLMKLDPRALAKCRALLTQQQQVSLSFKVSEIVLMGRYPHFTSAPQMEDVAIVDEVMALCGITQFSDRIYMSLSGGEQQRVQLARVLVQVWDNPDSLLLLDEPISALDMHYQQKVLAIAKGLSRKGYMVVLIVHDLNFAANYADRIVMLKHGRKLFDGTPNEVLNTKNIYTVFSVEAQVDMNPKTLRPCIKLEEMLLEEWSTPHII</sequence>
<protein>
    <submittedName>
        <fullName evidence="7">Heme ABC transporter ATP-binding protein</fullName>
    </submittedName>
</protein>
<dbReference type="PROSITE" id="PS50893">
    <property type="entry name" value="ABC_TRANSPORTER_2"/>
    <property type="match status" value="1"/>
</dbReference>
<keyword evidence="8" id="KW-1185">Reference proteome</keyword>
<dbReference type="SMART" id="SM00382">
    <property type="entry name" value="AAA"/>
    <property type="match status" value="1"/>
</dbReference>
<evidence type="ECO:0000259" key="6">
    <source>
        <dbReference type="PROSITE" id="PS50893"/>
    </source>
</evidence>
<keyword evidence="1" id="KW-0813">Transport</keyword>
<dbReference type="PROSITE" id="PS00211">
    <property type="entry name" value="ABC_TRANSPORTER_1"/>
    <property type="match status" value="1"/>
</dbReference>
<gene>
    <name evidence="7" type="ORF">C5749_00460</name>
</gene>
<dbReference type="GO" id="GO:0016887">
    <property type="term" value="F:ATP hydrolysis activity"/>
    <property type="evidence" value="ECO:0007669"/>
    <property type="project" value="InterPro"/>
</dbReference>
<evidence type="ECO:0000256" key="1">
    <source>
        <dbReference type="ARBA" id="ARBA00022448"/>
    </source>
</evidence>
<comment type="caution">
    <text evidence="7">The sequence shown here is derived from an EMBL/GenBank/DDBJ whole genome shotgun (WGS) entry which is preliminary data.</text>
</comment>
<dbReference type="EMBL" id="PVBS01000001">
    <property type="protein sequence ID" value="PRD55807.1"/>
    <property type="molecule type" value="Genomic_DNA"/>
</dbReference>
<keyword evidence="2" id="KW-0547">Nucleotide-binding</keyword>
<dbReference type="Proteomes" id="UP000238642">
    <property type="component" value="Unassembled WGS sequence"/>
</dbReference>
<dbReference type="PANTHER" id="PTHR42794">
    <property type="entry name" value="HEMIN IMPORT ATP-BINDING PROTEIN HMUV"/>
    <property type="match status" value="1"/>
</dbReference>
<dbReference type="SUPFAM" id="SSF52540">
    <property type="entry name" value="P-loop containing nucleoside triphosphate hydrolases"/>
    <property type="match status" value="1"/>
</dbReference>
<evidence type="ECO:0000256" key="2">
    <source>
        <dbReference type="ARBA" id="ARBA00022741"/>
    </source>
</evidence>
<evidence type="ECO:0000313" key="8">
    <source>
        <dbReference type="Proteomes" id="UP000238642"/>
    </source>
</evidence>
<accession>A0A2S9JR88</accession>
<dbReference type="NCBIfam" id="NF010068">
    <property type="entry name" value="PRK13548.1"/>
    <property type="match status" value="1"/>
</dbReference>
<evidence type="ECO:0000256" key="3">
    <source>
        <dbReference type="ARBA" id="ARBA00022840"/>
    </source>
</evidence>
<dbReference type="InterPro" id="IPR003593">
    <property type="entry name" value="AAA+_ATPase"/>
</dbReference>
<reference evidence="7 8" key="1">
    <citation type="submission" date="2018-02" db="EMBL/GenBank/DDBJ databases">
        <title>The draft genome of Sphingobacterium gobiense H7.</title>
        <authorList>
            <person name="Li L."/>
            <person name="Liu L."/>
            <person name="Zhang X."/>
            <person name="Wang T."/>
            <person name="Liang L."/>
        </authorList>
    </citation>
    <scope>NUCLEOTIDE SEQUENCE [LARGE SCALE GENOMIC DNA]</scope>
    <source>
        <strain evidence="7 8">ACCC 05757</strain>
    </source>
</reference>